<evidence type="ECO:0000313" key="2">
    <source>
        <dbReference type="Proteomes" id="UP001347796"/>
    </source>
</evidence>
<accession>A0AAN8JZ90</accession>
<dbReference type="PANTHER" id="PTHR47331">
    <property type="entry name" value="PHD-TYPE DOMAIN-CONTAINING PROTEIN"/>
    <property type="match status" value="1"/>
</dbReference>
<evidence type="ECO:0008006" key="3">
    <source>
        <dbReference type="Google" id="ProtNLM"/>
    </source>
</evidence>
<keyword evidence="2" id="KW-1185">Reference proteome</keyword>
<proteinExistence type="predicted"/>
<protein>
    <recommendedName>
        <fullName evidence="3">Peptidase aspartic putative domain-containing protein</fullName>
    </recommendedName>
</protein>
<evidence type="ECO:0000313" key="1">
    <source>
        <dbReference type="EMBL" id="KAK6181748.1"/>
    </source>
</evidence>
<dbReference type="AlphaFoldDB" id="A0AAN8JZ90"/>
<dbReference type="Proteomes" id="UP001347796">
    <property type="component" value="Unassembled WGS sequence"/>
</dbReference>
<reference evidence="1 2" key="1">
    <citation type="submission" date="2024-01" db="EMBL/GenBank/DDBJ databases">
        <title>The genome of the rayed Mediterranean limpet Patella caerulea (Linnaeus, 1758).</title>
        <authorList>
            <person name="Anh-Thu Weber A."/>
            <person name="Halstead-Nussloch G."/>
        </authorList>
    </citation>
    <scope>NUCLEOTIDE SEQUENCE [LARGE SCALE GENOMIC DNA]</scope>
    <source>
        <strain evidence="1">AATW-2023a</strain>
        <tissue evidence="1">Whole specimen</tissue>
    </source>
</reference>
<sequence length="262" mass="30077">MDRETLENFRCYVNLKNQEETSETLADWLDFMATIRIDTGGNNWVKMSSNTYSGQKYSNKPSRSSSNYAIKTTENCPIECPEKHQLVTCPKFKSMTIHDRWRIVRKQKRCRKCFSTHHTDKCDQANNCDKCDEQHNTLLHIDGYYKGSLNPHARPFSNDTTTANGTNQSLMVHDRRINCVSTQCPVQKILVNDAHNNKKKAVIFQDSGSDICLMRKEYAKKLGLRGKEITLNMLLAGGERRVDLSEILTVTVSPFEDTEVEK</sequence>
<name>A0AAN8JZ90_PATCE</name>
<gene>
    <name evidence="1" type="ORF">SNE40_009539</name>
</gene>
<organism evidence="1 2">
    <name type="scientific">Patella caerulea</name>
    <name type="common">Rayed Mediterranean limpet</name>
    <dbReference type="NCBI Taxonomy" id="87958"/>
    <lineage>
        <taxon>Eukaryota</taxon>
        <taxon>Metazoa</taxon>
        <taxon>Spiralia</taxon>
        <taxon>Lophotrochozoa</taxon>
        <taxon>Mollusca</taxon>
        <taxon>Gastropoda</taxon>
        <taxon>Patellogastropoda</taxon>
        <taxon>Patelloidea</taxon>
        <taxon>Patellidae</taxon>
        <taxon>Patella</taxon>
    </lineage>
</organism>
<comment type="caution">
    <text evidence="1">The sequence shown here is derived from an EMBL/GenBank/DDBJ whole genome shotgun (WGS) entry which is preliminary data.</text>
</comment>
<dbReference type="EMBL" id="JAZGQO010000007">
    <property type="protein sequence ID" value="KAK6181748.1"/>
    <property type="molecule type" value="Genomic_DNA"/>
</dbReference>
<dbReference type="PANTHER" id="PTHR47331:SF5">
    <property type="entry name" value="RIBONUCLEASE H"/>
    <property type="match status" value="1"/>
</dbReference>